<dbReference type="GO" id="GO:0016020">
    <property type="term" value="C:membrane"/>
    <property type="evidence" value="ECO:0007669"/>
    <property type="project" value="UniProtKB-SubCell"/>
</dbReference>
<feature type="transmembrane region" description="Helical" evidence="5">
    <location>
        <begin position="20"/>
        <end position="41"/>
    </location>
</feature>
<keyword evidence="3 5" id="KW-1133">Transmembrane helix</keyword>
<dbReference type="OrthoDB" id="9774900at2"/>
<dbReference type="InterPro" id="IPR007343">
    <property type="entry name" value="Uncharacterised_pept_Zn_put"/>
</dbReference>
<sequence length="292" mass="29831">MSFNDGARIDPSKVKRRRRAVGVGAGGGGLVVIALVVISQLTGVDLSGLAPVLGGGTSQGGTTSEESLETCTTGADANASIDCRMVGAATSLSDYWTATAPSLGISGYADPDFFLFDAATDTGCGQATSAVGPFYCPPDVAIYIDTTFYQDLRDKYGASGGPLAEMYVVAHEWGHHIQSYTGALEKAQDGQTGPTSNGVRVELQADCYAGAWAAAASSTDDPSGTPLLEPITDAQVADALSAAAAVGDDRIQGTTANSETWTHGSSESRQKWFTTGFQGGAGACDTFSVATP</sequence>
<evidence type="ECO:0000256" key="2">
    <source>
        <dbReference type="ARBA" id="ARBA00022692"/>
    </source>
</evidence>
<keyword evidence="2 5" id="KW-0812">Transmembrane</keyword>
<evidence type="ECO:0000313" key="7">
    <source>
        <dbReference type="Proteomes" id="UP000309133"/>
    </source>
</evidence>
<dbReference type="Pfam" id="PF04228">
    <property type="entry name" value="Zn_peptidase"/>
    <property type="match status" value="1"/>
</dbReference>
<evidence type="ECO:0000313" key="6">
    <source>
        <dbReference type="EMBL" id="THG29564.1"/>
    </source>
</evidence>
<dbReference type="SUPFAM" id="SSF55486">
    <property type="entry name" value="Metalloproteases ('zincins'), catalytic domain"/>
    <property type="match status" value="1"/>
</dbReference>
<keyword evidence="4 5" id="KW-0472">Membrane</keyword>
<comment type="subcellular location">
    <subcellularLocation>
        <location evidence="1">Membrane</location>
        <topology evidence="1">Single-pass membrane protein</topology>
    </subcellularLocation>
</comment>
<dbReference type="Proteomes" id="UP000309133">
    <property type="component" value="Unassembled WGS sequence"/>
</dbReference>
<protein>
    <submittedName>
        <fullName evidence="6">Neutral zinc metallopeptidase</fullName>
    </submittedName>
</protein>
<keyword evidence="7" id="KW-1185">Reference proteome</keyword>
<evidence type="ECO:0000256" key="1">
    <source>
        <dbReference type="ARBA" id="ARBA00004167"/>
    </source>
</evidence>
<dbReference type="RefSeq" id="WP_136427893.1">
    <property type="nucleotide sequence ID" value="NZ_SSSM01000005.1"/>
</dbReference>
<dbReference type="AlphaFoldDB" id="A0A4S4FI89"/>
<dbReference type="PANTHER" id="PTHR30168:SF0">
    <property type="entry name" value="INNER MEMBRANE PROTEIN"/>
    <property type="match status" value="1"/>
</dbReference>
<accession>A0A4S4FI89</accession>
<reference evidence="6 7" key="1">
    <citation type="submission" date="2019-04" db="EMBL/GenBank/DDBJ databases">
        <authorList>
            <person name="Jiang L."/>
        </authorList>
    </citation>
    <scope>NUCLEOTIDE SEQUENCE [LARGE SCALE GENOMIC DNA]</scope>
    <source>
        <strain evidence="6 7">YIM 131853</strain>
    </source>
</reference>
<name>A0A4S4FI89_9MICO</name>
<dbReference type="PANTHER" id="PTHR30168">
    <property type="entry name" value="PUTATIVE MEMBRANE PROTEIN YPFJ"/>
    <property type="match status" value="1"/>
</dbReference>
<evidence type="ECO:0000256" key="4">
    <source>
        <dbReference type="ARBA" id="ARBA00023136"/>
    </source>
</evidence>
<comment type="caution">
    <text evidence="6">The sequence shown here is derived from an EMBL/GenBank/DDBJ whole genome shotgun (WGS) entry which is preliminary data.</text>
</comment>
<gene>
    <name evidence="6" type="ORF">E6C64_12820</name>
</gene>
<evidence type="ECO:0000256" key="3">
    <source>
        <dbReference type="ARBA" id="ARBA00022989"/>
    </source>
</evidence>
<evidence type="ECO:0000256" key="5">
    <source>
        <dbReference type="SAM" id="Phobius"/>
    </source>
</evidence>
<dbReference type="EMBL" id="SSSM01000005">
    <property type="protein sequence ID" value="THG29564.1"/>
    <property type="molecule type" value="Genomic_DNA"/>
</dbReference>
<proteinExistence type="predicted"/>
<organism evidence="6 7">
    <name type="scientific">Naasia lichenicola</name>
    <dbReference type="NCBI Taxonomy" id="2565933"/>
    <lineage>
        <taxon>Bacteria</taxon>
        <taxon>Bacillati</taxon>
        <taxon>Actinomycetota</taxon>
        <taxon>Actinomycetes</taxon>
        <taxon>Micrococcales</taxon>
        <taxon>Microbacteriaceae</taxon>
        <taxon>Naasia</taxon>
    </lineage>
</organism>